<dbReference type="InterPro" id="IPR015814">
    <property type="entry name" value="Pgluconate_DH_NAD-bd_C"/>
</dbReference>
<dbReference type="Gene3D" id="1.10.1040.10">
    <property type="entry name" value="N-(1-d-carboxylethyl)-l-norvaline Dehydrogenase, domain 2"/>
    <property type="match status" value="1"/>
</dbReference>
<evidence type="ECO:0000259" key="3">
    <source>
        <dbReference type="Pfam" id="PF09130"/>
    </source>
</evidence>
<dbReference type="RefSeq" id="WP_399645101.1">
    <property type="nucleotide sequence ID" value="NZ_JBITYG010000002.1"/>
</dbReference>
<comment type="caution">
    <text evidence="4">The sequence shown here is derived from an EMBL/GenBank/DDBJ whole genome shotgun (WGS) entry which is preliminary data.</text>
</comment>
<feature type="region of interest" description="Disordered" evidence="1">
    <location>
        <begin position="258"/>
        <end position="278"/>
    </location>
</feature>
<accession>A0ABW8C175</accession>
<evidence type="ECO:0000259" key="2">
    <source>
        <dbReference type="Pfam" id="PF03807"/>
    </source>
</evidence>
<dbReference type="InterPro" id="IPR036291">
    <property type="entry name" value="NAD(P)-bd_dom_sf"/>
</dbReference>
<dbReference type="Gene3D" id="3.40.50.720">
    <property type="entry name" value="NAD(P)-binding Rossmann-like Domain"/>
    <property type="match status" value="1"/>
</dbReference>
<dbReference type="InterPro" id="IPR028939">
    <property type="entry name" value="P5C_Rdtase_cat_N"/>
</dbReference>
<sequence length="278" mass="28765">MAKPIVGILHPGSMGAAVAAQAATHAATVLWCRAGRSERTVARATRFGLEPVPTAAELLDRADIVISLCPPAAAEDVAREAGTHGFEGLYVEANAISPERMERIVGLLPEALVLDGAVTGTPPSGGEAPTLYLSGLAPAAAVVEKLFAGTDVTTKVLGTEVGQASALKLAYAGLRKTSQVMGALSLGMAQEHGVGPELIALASRLTGSPLAEPGRIADTAARAWRWGPELEEAADLAAAAGLPDDLLRAAARTLARWNDNKDDDSLSTEEALRRLRRS</sequence>
<feature type="domain" description="Phosphogluconate dehydrogenase NAD-binding putative C-terminal" evidence="3">
    <location>
        <begin position="189"/>
        <end position="257"/>
    </location>
</feature>
<dbReference type="InterPro" id="IPR013328">
    <property type="entry name" value="6PGD_dom2"/>
</dbReference>
<dbReference type="Proteomes" id="UP001614394">
    <property type="component" value="Unassembled WGS sequence"/>
</dbReference>
<proteinExistence type="predicted"/>
<dbReference type="SUPFAM" id="SSF48179">
    <property type="entry name" value="6-phosphogluconate dehydrogenase C-terminal domain-like"/>
    <property type="match status" value="1"/>
</dbReference>
<keyword evidence="5" id="KW-1185">Reference proteome</keyword>
<reference evidence="4 5" key="1">
    <citation type="submission" date="2024-10" db="EMBL/GenBank/DDBJ databases">
        <title>The Natural Products Discovery Center: Release of the First 8490 Sequenced Strains for Exploring Actinobacteria Biosynthetic Diversity.</title>
        <authorList>
            <person name="Kalkreuter E."/>
            <person name="Kautsar S.A."/>
            <person name="Yang D."/>
            <person name="Bader C.D."/>
            <person name="Teijaro C.N."/>
            <person name="Fluegel L."/>
            <person name="Davis C.M."/>
            <person name="Simpson J.R."/>
            <person name="Lauterbach L."/>
            <person name="Steele A.D."/>
            <person name="Gui C."/>
            <person name="Meng S."/>
            <person name="Li G."/>
            <person name="Viehrig K."/>
            <person name="Ye F."/>
            <person name="Su P."/>
            <person name="Kiefer A.F."/>
            <person name="Nichols A."/>
            <person name="Cepeda A.J."/>
            <person name="Yan W."/>
            <person name="Fan B."/>
            <person name="Jiang Y."/>
            <person name="Adhikari A."/>
            <person name="Zheng C.-J."/>
            <person name="Schuster L."/>
            <person name="Cowan T.M."/>
            <person name="Smanski M.J."/>
            <person name="Chevrette M.G."/>
            <person name="De Carvalho L.P.S."/>
            <person name="Shen B."/>
        </authorList>
    </citation>
    <scope>NUCLEOTIDE SEQUENCE [LARGE SCALE GENOMIC DNA]</scope>
    <source>
        <strain evidence="4 5">NPDC053399</strain>
    </source>
</reference>
<evidence type="ECO:0000256" key="1">
    <source>
        <dbReference type="SAM" id="MobiDB-lite"/>
    </source>
</evidence>
<evidence type="ECO:0000313" key="5">
    <source>
        <dbReference type="Proteomes" id="UP001614394"/>
    </source>
</evidence>
<dbReference type="SUPFAM" id="SSF51735">
    <property type="entry name" value="NAD(P)-binding Rossmann-fold domains"/>
    <property type="match status" value="1"/>
</dbReference>
<name>A0ABW8C175_9ACTN</name>
<dbReference type="Pfam" id="PF09130">
    <property type="entry name" value="DUF1932"/>
    <property type="match status" value="1"/>
</dbReference>
<dbReference type="EMBL" id="JBITYG010000002">
    <property type="protein sequence ID" value="MFI9100169.1"/>
    <property type="molecule type" value="Genomic_DNA"/>
</dbReference>
<dbReference type="InterPro" id="IPR008927">
    <property type="entry name" value="6-PGluconate_DH-like_C_sf"/>
</dbReference>
<gene>
    <name evidence="4" type="ORF">ACIGXA_06570</name>
</gene>
<feature type="domain" description="Pyrroline-5-carboxylate reductase catalytic N-terminal" evidence="2">
    <location>
        <begin position="6"/>
        <end position="81"/>
    </location>
</feature>
<evidence type="ECO:0000313" key="4">
    <source>
        <dbReference type="EMBL" id="MFI9100169.1"/>
    </source>
</evidence>
<dbReference type="Pfam" id="PF03807">
    <property type="entry name" value="F420_oxidored"/>
    <property type="match status" value="1"/>
</dbReference>
<organism evidence="4 5">
    <name type="scientific">Streptomyces fildesensis</name>
    <dbReference type="NCBI Taxonomy" id="375757"/>
    <lineage>
        <taxon>Bacteria</taxon>
        <taxon>Bacillati</taxon>
        <taxon>Actinomycetota</taxon>
        <taxon>Actinomycetes</taxon>
        <taxon>Kitasatosporales</taxon>
        <taxon>Streptomycetaceae</taxon>
        <taxon>Streptomyces</taxon>
    </lineage>
</organism>
<protein>
    <submittedName>
        <fullName evidence="4">DUF1932 domain-containing protein</fullName>
    </submittedName>
</protein>